<dbReference type="RefSeq" id="WP_115014550.1">
    <property type="nucleotide sequence ID" value="NZ_QKWJ01000009.1"/>
</dbReference>
<organism evidence="1 2">
    <name type="scientific">Cupriavidus lacunae</name>
    <dbReference type="NCBI Taxonomy" id="2666307"/>
    <lineage>
        <taxon>Bacteria</taxon>
        <taxon>Pseudomonadati</taxon>
        <taxon>Pseudomonadota</taxon>
        <taxon>Betaproteobacteria</taxon>
        <taxon>Burkholderiales</taxon>
        <taxon>Burkholderiaceae</taxon>
        <taxon>Cupriavidus</taxon>
    </lineage>
</organism>
<accession>A0A370NXI1</accession>
<comment type="caution">
    <text evidence="1">The sequence shown here is derived from an EMBL/GenBank/DDBJ whole genome shotgun (WGS) entry which is preliminary data.</text>
</comment>
<reference evidence="2" key="1">
    <citation type="submission" date="2018-06" db="EMBL/GenBank/DDBJ databases">
        <authorList>
            <person name="Feng T."/>
            <person name="Jeon C.O."/>
        </authorList>
    </citation>
    <scope>NUCLEOTIDE SEQUENCE [LARGE SCALE GENOMIC DNA]</scope>
    <source>
        <strain evidence="2">S23</strain>
    </source>
</reference>
<dbReference type="Proteomes" id="UP000255165">
    <property type="component" value="Unassembled WGS sequence"/>
</dbReference>
<gene>
    <name evidence="1" type="ORF">DN412_10210</name>
</gene>
<evidence type="ECO:0000313" key="2">
    <source>
        <dbReference type="Proteomes" id="UP000255165"/>
    </source>
</evidence>
<keyword evidence="2" id="KW-1185">Reference proteome</keyword>
<dbReference type="EMBL" id="QKWJ01000009">
    <property type="protein sequence ID" value="RDK10309.1"/>
    <property type="molecule type" value="Genomic_DNA"/>
</dbReference>
<dbReference type="SUPFAM" id="SSF54909">
    <property type="entry name" value="Dimeric alpha+beta barrel"/>
    <property type="match status" value="1"/>
</dbReference>
<name>A0A370NXI1_9BURK</name>
<dbReference type="Gene3D" id="3.30.70.100">
    <property type="match status" value="1"/>
</dbReference>
<sequence>MTFSYFLTAPNPSDPTLRLDSGQISQLANTVRMTPGLVRAELYTPAEVQTYHRDGSGPMLALRLEFATLPELESQVCRGGFLYREFGASTLLAQPGMRVNHQAMLTRNFHRLNPVGLETELCSYLVHYPGAAENLNDWLGYYLRHHPQIMREYPSVCQINVFTRVDWYDDMPWERVDYMQRNMLSFPSAEALLAALGSPVRDKMRADSASFPAFSGGAIHYPMLTRVITP</sequence>
<dbReference type="AlphaFoldDB" id="A0A370NXI1"/>
<evidence type="ECO:0000313" key="1">
    <source>
        <dbReference type="EMBL" id="RDK10309.1"/>
    </source>
</evidence>
<protein>
    <submittedName>
        <fullName evidence="1">Ethyl tert-butyl ether degradation protein EthD</fullName>
    </submittedName>
</protein>
<proteinExistence type="predicted"/>
<dbReference type="InterPro" id="IPR011008">
    <property type="entry name" value="Dimeric_a/b-barrel"/>
</dbReference>